<protein>
    <submittedName>
        <fullName evidence="1">Uncharacterized protein</fullName>
    </submittedName>
</protein>
<keyword evidence="2" id="KW-1185">Reference proteome</keyword>
<proteinExistence type="predicted"/>
<accession>A0ABW2EN24</accession>
<dbReference type="Proteomes" id="UP001596410">
    <property type="component" value="Unassembled WGS sequence"/>
</dbReference>
<name>A0ABW2EN24_9BACI</name>
<evidence type="ECO:0000313" key="1">
    <source>
        <dbReference type="EMBL" id="MFC7062632.1"/>
    </source>
</evidence>
<comment type="caution">
    <text evidence="1">The sequence shown here is derived from an EMBL/GenBank/DDBJ whole genome shotgun (WGS) entry which is preliminary data.</text>
</comment>
<organism evidence="1 2">
    <name type="scientific">Halobacillus seohaensis</name>
    <dbReference type="NCBI Taxonomy" id="447421"/>
    <lineage>
        <taxon>Bacteria</taxon>
        <taxon>Bacillati</taxon>
        <taxon>Bacillota</taxon>
        <taxon>Bacilli</taxon>
        <taxon>Bacillales</taxon>
        <taxon>Bacillaceae</taxon>
        <taxon>Halobacillus</taxon>
    </lineage>
</organism>
<evidence type="ECO:0000313" key="2">
    <source>
        <dbReference type="Proteomes" id="UP001596410"/>
    </source>
</evidence>
<gene>
    <name evidence="1" type="ORF">ACFQIC_12270</name>
</gene>
<sequence>MKNGGHHIPTSDILKRDTTSKENLLRNVSLVDNLVVIDNSKSDGELVLETSNGHVRITFEVDDIPNWAEPIKQKYNTT</sequence>
<reference evidence="2" key="1">
    <citation type="journal article" date="2019" name="Int. J. Syst. Evol. Microbiol.">
        <title>The Global Catalogue of Microorganisms (GCM) 10K type strain sequencing project: providing services to taxonomists for standard genome sequencing and annotation.</title>
        <authorList>
            <consortium name="The Broad Institute Genomics Platform"/>
            <consortium name="The Broad Institute Genome Sequencing Center for Infectious Disease"/>
            <person name="Wu L."/>
            <person name="Ma J."/>
        </authorList>
    </citation>
    <scope>NUCLEOTIDE SEQUENCE [LARGE SCALE GENOMIC DNA]</scope>
    <source>
        <strain evidence="2">CGMCC 4.1621</strain>
    </source>
</reference>
<dbReference type="EMBL" id="JBHSZV010000031">
    <property type="protein sequence ID" value="MFC7062632.1"/>
    <property type="molecule type" value="Genomic_DNA"/>
</dbReference>